<keyword evidence="3" id="KW-1185">Reference proteome</keyword>
<dbReference type="AlphaFoldDB" id="A0A316E9Q7"/>
<organism evidence="2 3">
    <name type="scientific">Actinoplanes xinjiangensis</name>
    <dbReference type="NCBI Taxonomy" id="512350"/>
    <lineage>
        <taxon>Bacteria</taxon>
        <taxon>Bacillati</taxon>
        <taxon>Actinomycetota</taxon>
        <taxon>Actinomycetes</taxon>
        <taxon>Micromonosporales</taxon>
        <taxon>Micromonosporaceae</taxon>
        <taxon>Actinoplanes</taxon>
    </lineage>
</organism>
<protein>
    <submittedName>
        <fullName evidence="2">Uncharacterized protein</fullName>
    </submittedName>
</protein>
<feature type="region of interest" description="Disordered" evidence="1">
    <location>
        <begin position="23"/>
        <end position="75"/>
    </location>
</feature>
<dbReference type="Proteomes" id="UP000245697">
    <property type="component" value="Unassembled WGS sequence"/>
</dbReference>
<proteinExistence type="predicted"/>
<name>A0A316E9Q7_9ACTN</name>
<feature type="region of interest" description="Disordered" evidence="1">
    <location>
        <begin position="158"/>
        <end position="254"/>
    </location>
</feature>
<evidence type="ECO:0000313" key="3">
    <source>
        <dbReference type="Proteomes" id="UP000245697"/>
    </source>
</evidence>
<dbReference type="EMBL" id="QGGR01000065">
    <property type="protein sequence ID" value="PWK26292.1"/>
    <property type="molecule type" value="Genomic_DNA"/>
</dbReference>
<feature type="non-terminal residue" evidence="2">
    <location>
        <position position="1"/>
    </location>
</feature>
<comment type="caution">
    <text evidence="2">The sequence shown here is derived from an EMBL/GenBank/DDBJ whole genome shotgun (WGS) entry which is preliminary data.</text>
</comment>
<sequence>SVRVLRMPVKYRGIQRPRLFPQRVTGKHPHRGSTAGGGNEIRCHTNRPRRTRVPGRRRAPHRELRRSGARPTALPNERAETRLVAPGPLAKGLPRRRPKPQARVNCLPAVNAQFRTVPTTSAGCRALARAPWPLWAGTAVLLADTAVRSPESPGYFSSVFAWDPTPTSPNAAKRRAQLPCGDSDGAGPVSGRRTPNGQRQYRERATPPRGYTRGRRGDRGGDDEPGQLRSSPAHRAAFIPANELVSSGAGRRKR</sequence>
<gene>
    <name evidence="2" type="ORF">BC793_16510</name>
</gene>
<reference evidence="2 3" key="1">
    <citation type="submission" date="2018-05" db="EMBL/GenBank/DDBJ databases">
        <title>Genomic Encyclopedia of Archaeal and Bacterial Type Strains, Phase II (KMG-II): from individual species to whole genera.</title>
        <authorList>
            <person name="Goeker M."/>
        </authorList>
    </citation>
    <scope>NUCLEOTIDE SEQUENCE [LARGE SCALE GENOMIC DNA]</scope>
    <source>
        <strain evidence="2 3">DSM 45184</strain>
    </source>
</reference>
<evidence type="ECO:0000256" key="1">
    <source>
        <dbReference type="SAM" id="MobiDB-lite"/>
    </source>
</evidence>
<accession>A0A316E9Q7</accession>
<feature type="compositionally biased region" description="Basic residues" evidence="1">
    <location>
        <begin position="44"/>
        <end position="60"/>
    </location>
</feature>
<evidence type="ECO:0000313" key="2">
    <source>
        <dbReference type="EMBL" id="PWK26292.1"/>
    </source>
</evidence>